<dbReference type="Pfam" id="PF03358">
    <property type="entry name" value="FMN_red"/>
    <property type="match status" value="1"/>
</dbReference>
<evidence type="ECO:0000256" key="1">
    <source>
        <dbReference type="ARBA" id="ARBA00022630"/>
    </source>
</evidence>
<comment type="caution">
    <text evidence="4">The sequence shown here is derived from an EMBL/GenBank/DDBJ whole genome shotgun (WGS) entry which is preliminary data.</text>
</comment>
<keyword evidence="2" id="KW-0288">FMN</keyword>
<dbReference type="InterPro" id="IPR029039">
    <property type="entry name" value="Flavoprotein-like_sf"/>
</dbReference>
<name>A0A415E0I1_9FIRM</name>
<accession>A0A415E0I1</accession>
<dbReference type="GO" id="GO:0016491">
    <property type="term" value="F:oxidoreductase activity"/>
    <property type="evidence" value="ECO:0007669"/>
    <property type="project" value="InterPro"/>
</dbReference>
<evidence type="ECO:0000259" key="3">
    <source>
        <dbReference type="Pfam" id="PF03358"/>
    </source>
</evidence>
<evidence type="ECO:0000313" key="4">
    <source>
        <dbReference type="EMBL" id="RHJ87142.1"/>
    </source>
</evidence>
<protein>
    <submittedName>
        <fullName evidence="4">Flavodoxin family protein</fullName>
    </submittedName>
</protein>
<feature type="domain" description="NADPH-dependent FMN reductase-like" evidence="3">
    <location>
        <begin position="1"/>
        <end position="120"/>
    </location>
</feature>
<dbReference type="STRING" id="1776384.GCA_900086585_00594"/>
<dbReference type="RefSeq" id="WP_118335669.1">
    <property type="nucleotide sequence ID" value="NZ_AP025567.1"/>
</dbReference>
<gene>
    <name evidence="4" type="ORF">DW099_10575</name>
</gene>
<dbReference type="SUPFAM" id="SSF52218">
    <property type="entry name" value="Flavoproteins"/>
    <property type="match status" value="1"/>
</dbReference>
<dbReference type="OrthoDB" id="9790975at2"/>
<reference evidence="4 5" key="1">
    <citation type="submission" date="2018-08" db="EMBL/GenBank/DDBJ databases">
        <title>A genome reference for cultivated species of the human gut microbiota.</title>
        <authorList>
            <person name="Zou Y."/>
            <person name="Xue W."/>
            <person name="Luo G."/>
        </authorList>
    </citation>
    <scope>NUCLEOTIDE SEQUENCE [LARGE SCALE GENOMIC DNA]</scope>
    <source>
        <strain evidence="4 5">AM07-24</strain>
    </source>
</reference>
<dbReference type="InterPro" id="IPR051796">
    <property type="entry name" value="ISF_SsuE-like"/>
</dbReference>
<dbReference type="Gene3D" id="3.40.50.360">
    <property type="match status" value="1"/>
</dbReference>
<keyword evidence="5" id="KW-1185">Reference proteome</keyword>
<evidence type="ECO:0000256" key="2">
    <source>
        <dbReference type="ARBA" id="ARBA00022643"/>
    </source>
</evidence>
<organism evidence="4 5">
    <name type="scientific">Emergencia timonensis</name>
    <dbReference type="NCBI Taxonomy" id="1776384"/>
    <lineage>
        <taxon>Bacteria</taxon>
        <taxon>Bacillati</taxon>
        <taxon>Bacillota</taxon>
        <taxon>Clostridia</taxon>
        <taxon>Peptostreptococcales</taxon>
        <taxon>Anaerovoracaceae</taxon>
        <taxon>Emergencia</taxon>
    </lineage>
</organism>
<evidence type="ECO:0000313" key="5">
    <source>
        <dbReference type="Proteomes" id="UP000284841"/>
    </source>
</evidence>
<dbReference type="InterPro" id="IPR005025">
    <property type="entry name" value="FMN_Rdtase-like_dom"/>
</dbReference>
<proteinExistence type="predicted"/>
<sequence>MKAVLLNGSPREGNSYTALAALKKGFTHIEDLVIEEIAAGDVSVSPCLACEVCHDSGMCVFDDDTNEIMDDIVSADVIVFATPVYWWGITAQLKLIIDKFYSRSSQLMECKKQVGIIAVGQMPVEDTQYELIRKQFECICGYLGWDIAFYNAYSAYDAGDLAENADAIAEIEELWKQIK</sequence>
<dbReference type="Proteomes" id="UP000284841">
    <property type="component" value="Unassembled WGS sequence"/>
</dbReference>
<dbReference type="AlphaFoldDB" id="A0A415E0I1"/>
<dbReference type="PANTHER" id="PTHR43278:SF4">
    <property type="entry name" value="NAD(P)H-DEPENDENT FMN-CONTAINING OXIDOREDUCTASE YWQN-RELATED"/>
    <property type="match status" value="1"/>
</dbReference>
<dbReference type="PANTHER" id="PTHR43278">
    <property type="entry name" value="NAD(P)H-DEPENDENT FMN-CONTAINING OXIDOREDUCTASE YWQN-RELATED"/>
    <property type="match status" value="1"/>
</dbReference>
<dbReference type="EMBL" id="QRMS01000003">
    <property type="protein sequence ID" value="RHJ87142.1"/>
    <property type="molecule type" value="Genomic_DNA"/>
</dbReference>
<keyword evidence="1" id="KW-0285">Flavoprotein</keyword>